<dbReference type="InterPro" id="IPR005119">
    <property type="entry name" value="LysR_subst-bd"/>
</dbReference>
<dbReference type="Pfam" id="PF00126">
    <property type="entry name" value="HTH_1"/>
    <property type="match status" value="1"/>
</dbReference>
<evidence type="ECO:0000313" key="7">
    <source>
        <dbReference type="EMBL" id="CAB4606852.1"/>
    </source>
</evidence>
<evidence type="ECO:0000256" key="4">
    <source>
        <dbReference type="ARBA" id="ARBA00023163"/>
    </source>
</evidence>
<sequence>MAVADAETFSAAATSLGVTTSALSQGLAELERRVGVPLFERAGRRQLLRDEAAEVVAYARRVVADTRDLSRWAADTAAGRTGRLRIGMIDAAAVEHFPEHLRAFRRTNPDVILRLIVSPSGELLEMLRRGELDVAVLVEPDRADDDFDIGVLLDEPIVIVAPEGQAIGDPGTWGPWVLFPRGSHTRLLIERELRRLGAAVEVVAESHQPEVLREMARLGVGWTALPQAQASNRSDPPTETGPVVGTRRLVVARRRARTANPTAERFVDSLQDRPGSDSVG</sequence>
<dbReference type="Gene3D" id="3.40.190.290">
    <property type="match status" value="1"/>
</dbReference>
<feature type="domain" description="HTH lysR-type" evidence="6">
    <location>
        <begin position="1"/>
        <end position="49"/>
    </location>
</feature>
<dbReference type="InterPro" id="IPR036388">
    <property type="entry name" value="WH-like_DNA-bd_sf"/>
</dbReference>
<evidence type="ECO:0000256" key="3">
    <source>
        <dbReference type="ARBA" id="ARBA00023125"/>
    </source>
</evidence>
<dbReference type="PROSITE" id="PS50931">
    <property type="entry name" value="HTH_LYSR"/>
    <property type="match status" value="1"/>
</dbReference>
<dbReference type="AlphaFoldDB" id="A0A6J6GZM2"/>
<dbReference type="Pfam" id="PF03466">
    <property type="entry name" value="LysR_substrate"/>
    <property type="match status" value="1"/>
</dbReference>
<dbReference type="SUPFAM" id="SSF46785">
    <property type="entry name" value="Winged helix' DNA-binding domain"/>
    <property type="match status" value="1"/>
</dbReference>
<gene>
    <name evidence="7" type="ORF">UFOPK1835_00834</name>
</gene>
<comment type="similarity">
    <text evidence="1">Belongs to the LysR transcriptional regulatory family.</text>
</comment>
<dbReference type="PRINTS" id="PR00039">
    <property type="entry name" value="HTHLYSR"/>
</dbReference>
<protein>
    <submittedName>
        <fullName evidence="7">Unannotated protein</fullName>
    </submittedName>
</protein>
<proteinExistence type="inferred from homology"/>
<organism evidence="7">
    <name type="scientific">freshwater metagenome</name>
    <dbReference type="NCBI Taxonomy" id="449393"/>
    <lineage>
        <taxon>unclassified sequences</taxon>
        <taxon>metagenomes</taxon>
        <taxon>ecological metagenomes</taxon>
    </lineage>
</organism>
<dbReference type="GO" id="GO:0003677">
    <property type="term" value="F:DNA binding"/>
    <property type="evidence" value="ECO:0007669"/>
    <property type="project" value="UniProtKB-KW"/>
</dbReference>
<dbReference type="GO" id="GO:0005829">
    <property type="term" value="C:cytosol"/>
    <property type="evidence" value="ECO:0007669"/>
    <property type="project" value="TreeGrafter"/>
</dbReference>
<name>A0A6J6GZM2_9ZZZZ</name>
<feature type="region of interest" description="Disordered" evidence="5">
    <location>
        <begin position="255"/>
        <end position="280"/>
    </location>
</feature>
<dbReference type="Gene3D" id="1.10.10.10">
    <property type="entry name" value="Winged helix-like DNA-binding domain superfamily/Winged helix DNA-binding domain"/>
    <property type="match status" value="1"/>
</dbReference>
<evidence type="ECO:0000256" key="1">
    <source>
        <dbReference type="ARBA" id="ARBA00009437"/>
    </source>
</evidence>
<dbReference type="SUPFAM" id="SSF53850">
    <property type="entry name" value="Periplasmic binding protein-like II"/>
    <property type="match status" value="1"/>
</dbReference>
<keyword evidence="4" id="KW-0804">Transcription</keyword>
<dbReference type="InterPro" id="IPR050950">
    <property type="entry name" value="HTH-type_LysR_regulators"/>
</dbReference>
<evidence type="ECO:0000259" key="6">
    <source>
        <dbReference type="PROSITE" id="PS50931"/>
    </source>
</evidence>
<dbReference type="InterPro" id="IPR036390">
    <property type="entry name" value="WH_DNA-bd_sf"/>
</dbReference>
<keyword evidence="2" id="KW-0805">Transcription regulation</keyword>
<feature type="compositionally biased region" description="Basic and acidic residues" evidence="5">
    <location>
        <begin position="265"/>
        <end position="280"/>
    </location>
</feature>
<evidence type="ECO:0000256" key="5">
    <source>
        <dbReference type="SAM" id="MobiDB-lite"/>
    </source>
</evidence>
<dbReference type="EMBL" id="CAEZUP010000027">
    <property type="protein sequence ID" value="CAB4606852.1"/>
    <property type="molecule type" value="Genomic_DNA"/>
</dbReference>
<accession>A0A6J6GZM2</accession>
<dbReference type="InterPro" id="IPR000847">
    <property type="entry name" value="LysR_HTH_N"/>
</dbReference>
<reference evidence="7" key="1">
    <citation type="submission" date="2020-05" db="EMBL/GenBank/DDBJ databases">
        <authorList>
            <person name="Chiriac C."/>
            <person name="Salcher M."/>
            <person name="Ghai R."/>
            <person name="Kavagutti S V."/>
        </authorList>
    </citation>
    <scope>NUCLEOTIDE SEQUENCE</scope>
</reference>
<dbReference type="GO" id="GO:0003700">
    <property type="term" value="F:DNA-binding transcription factor activity"/>
    <property type="evidence" value="ECO:0007669"/>
    <property type="project" value="InterPro"/>
</dbReference>
<dbReference type="PANTHER" id="PTHR30419">
    <property type="entry name" value="HTH-TYPE TRANSCRIPTIONAL REGULATOR YBHD"/>
    <property type="match status" value="1"/>
</dbReference>
<evidence type="ECO:0000256" key="2">
    <source>
        <dbReference type="ARBA" id="ARBA00023015"/>
    </source>
</evidence>
<keyword evidence="3" id="KW-0238">DNA-binding</keyword>
<dbReference type="CDD" id="cd05466">
    <property type="entry name" value="PBP2_LTTR_substrate"/>
    <property type="match status" value="1"/>
</dbReference>